<proteinExistence type="inferred from homology"/>
<dbReference type="PANTHER" id="PTHR30537">
    <property type="entry name" value="HTH-TYPE TRANSCRIPTIONAL REGULATOR"/>
    <property type="match status" value="1"/>
</dbReference>
<feature type="domain" description="HTH lysR-type" evidence="5">
    <location>
        <begin position="14"/>
        <end position="71"/>
    </location>
</feature>
<reference evidence="7" key="1">
    <citation type="journal article" date="2019" name="Int. J. Syst. Evol. Microbiol.">
        <title>The Global Catalogue of Microorganisms (GCM) 10K type strain sequencing project: providing services to taxonomists for standard genome sequencing and annotation.</title>
        <authorList>
            <consortium name="The Broad Institute Genomics Platform"/>
            <consortium name="The Broad Institute Genome Sequencing Center for Infectious Disease"/>
            <person name="Wu L."/>
            <person name="Ma J."/>
        </authorList>
    </citation>
    <scope>NUCLEOTIDE SEQUENCE [LARGE SCALE GENOMIC DNA]</scope>
    <source>
        <strain evidence="7">JCM 16923</strain>
    </source>
</reference>
<evidence type="ECO:0000259" key="5">
    <source>
        <dbReference type="PROSITE" id="PS50931"/>
    </source>
</evidence>
<dbReference type="Gene3D" id="3.40.190.290">
    <property type="match status" value="1"/>
</dbReference>
<accession>A0ABP7NVM6</accession>
<dbReference type="InterPro" id="IPR005119">
    <property type="entry name" value="LysR_subst-bd"/>
</dbReference>
<sequence>MSNRPAPSVDPRDVRADDLRYLLAVARTRNRSSAAAELGVDSSTVTRRIRALEHALGTALVRTGTAGWELTEAGRAVAETAGPIDAAVSRAIGAVAGDTGRTLRGNVRVTAPDAFGAYFVAPALVRLRDRHPDLTVELLTATREPNLHQSGFDVAVTVGAPAGGRLVSEPISEYTLGLYATEEYLAAHGEPATVDDVSAHPLIWYVDSLLQVGDLDLDKHLPGAVPRLMSTNVFAQLEATRSGGGIGLLPAFVADRHRELRRLLPGAVDVRLGFALAARRARLTSPAVQAIRAAVRAEVSARAGELLPGRPIG</sequence>
<evidence type="ECO:0000313" key="6">
    <source>
        <dbReference type="EMBL" id="GAA3955112.1"/>
    </source>
</evidence>
<dbReference type="SUPFAM" id="SSF46785">
    <property type="entry name" value="Winged helix' DNA-binding domain"/>
    <property type="match status" value="1"/>
</dbReference>
<dbReference type="PROSITE" id="PS50931">
    <property type="entry name" value="HTH_LYSR"/>
    <property type="match status" value="1"/>
</dbReference>
<gene>
    <name evidence="6" type="ORF">GCM10022231_12090</name>
</gene>
<dbReference type="InterPro" id="IPR036390">
    <property type="entry name" value="WH_DNA-bd_sf"/>
</dbReference>
<evidence type="ECO:0000256" key="3">
    <source>
        <dbReference type="ARBA" id="ARBA00023125"/>
    </source>
</evidence>
<dbReference type="InterPro" id="IPR058163">
    <property type="entry name" value="LysR-type_TF_proteobact-type"/>
</dbReference>
<evidence type="ECO:0000256" key="4">
    <source>
        <dbReference type="ARBA" id="ARBA00023163"/>
    </source>
</evidence>
<keyword evidence="3" id="KW-0238">DNA-binding</keyword>
<dbReference type="SUPFAM" id="SSF53850">
    <property type="entry name" value="Periplasmic binding protein-like II"/>
    <property type="match status" value="1"/>
</dbReference>
<dbReference type="PANTHER" id="PTHR30537:SF3">
    <property type="entry name" value="TRANSCRIPTIONAL REGULATORY PROTEIN"/>
    <property type="match status" value="1"/>
</dbReference>
<keyword evidence="7" id="KW-1185">Reference proteome</keyword>
<dbReference type="Gene3D" id="1.10.10.10">
    <property type="entry name" value="Winged helix-like DNA-binding domain superfamily/Winged helix DNA-binding domain"/>
    <property type="match status" value="1"/>
</dbReference>
<dbReference type="Pfam" id="PF00126">
    <property type="entry name" value="HTH_1"/>
    <property type="match status" value="1"/>
</dbReference>
<evidence type="ECO:0000256" key="2">
    <source>
        <dbReference type="ARBA" id="ARBA00023015"/>
    </source>
</evidence>
<organism evidence="6 7">
    <name type="scientific">Gordonia caeni</name>
    <dbReference type="NCBI Taxonomy" id="1007097"/>
    <lineage>
        <taxon>Bacteria</taxon>
        <taxon>Bacillati</taxon>
        <taxon>Actinomycetota</taxon>
        <taxon>Actinomycetes</taxon>
        <taxon>Mycobacteriales</taxon>
        <taxon>Gordoniaceae</taxon>
        <taxon>Gordonia</taxon>
    </lineage>
</organism>
<dbReference type="InterPro" id="IPR036388">
    <property type="entry name" value="WH-like_DNA-bd_sf"/>
</dbReference>
<dbReference type="Pfam" id="PF03466">
    <property type="entry name" value="LysR_substrate"/>
    <property type="match status" value="1"/>
</dbReference>
<comment type="caution">
    <text evidence="6">The sequence shown here is derived from an EMBL/GenBank/DDBJ whole genome shotgun (WGS) entry which is preliminary data.</text>
</comment>
<keyword evidence="2" id="KW-0805">Transcription regulation</keyword>
<dbReference type="RefSeq" id="WP_344781673.1">
    <property type="nucleotide sequence ID" value="NZ_BAAAZW010000003.1"/>
</dbReference>
<dbReference type="EMBL" id="BAAAZW010000003">
    <property type="protein sequence ID" value="GAA3955112.1"/>
    <property type="molecule type" value="Genomic_DNA"/>
</dbReference>
<protein>
    <submittedName>
        <fullName evidence="6">LysR family transcriptional regulator</fullName>
    </submittedName>
</protein>
<evidence type="ECO:0000313" key="7">
    <source>
        <dbReference type="Proteomes" id="UP001418444"/>
    </source>
</evidence>
<dbReference type="InterPro" id="IPR000847">
    <property type="entry name" value="LysR_HTH_N"/>
</dbReference>
<comment type="similarity">
    <text evidence="1">Belongs to the LysR transcriptional regulatory family.</text>
</comment>
<keyword evidence="4" id="KW-0804">Transcription</keyword>
<evidence type="ECO:0000256" key="1">
    <source>
        <dbReference type="ARBA" id="ARBA00009437"/>
    </source>
</evidence>
<dbReference type="Proteomes" id="UP001418444">
    <property type="component" value="Unassembled WGS sequence"/>
</dbReference>
<name>A0ABP7NVM6_9ACTN</name>